<keyword evidence="2 5" id="KW-0812">Transmembrane</keyword>
<dbReference type="PROSITE" id="PS50850">
    <property type="entry name" value="MFS"/>
    <property type="match status" value="1"/>
</dbReference>
<evidence type="ECO:0000256" key="4">
    <source>
        <dbReference type="ARBA" id="ARBA00023136"/>
    </source>
</evidence>
<dbReference type="Gene3D" id="1.20.1250.20">
    <property type="entry name" value="MFS general substrate transporter like domains"/>
    <property type="match status" value="1"/>
</dbReference>
<dbReference type="PROSITE" id="PS00216">
    <property type="entry name" value="SUGAR_TRANSPORT_1"/>
    <property type="match status" value="1"/>
</dbReference>
<gene>
    <name evidence="7" type="ORF">TCMB3V08_LOCUS2670</name>
</gene>
<sequence>MEREEDELTIPNIQAQANIGCFGAGCVFGWTSPIIPKLKSKDSPLSVTLDDISWIGSLPSLGAMFGPFLGAYGSENIGRKLTMLLIAAPWTLSWVLVAAAPETITIFLGWFTQGLSFGAFFAVLPSYVGEISQENIRGILGSMSQIFITFGLLSQYCIGPWVSYHVLTIGCVFVPIVFVILFVFMPESPYFYFSKKRNEYAHKSLKWLRGHDDVNRELELIQDAVEEEMKNRGTYKDLFGNRVNLRALIIVAGCKLAPKHHETRRQNYKNCADHLTRCSHLVTVSFTGQAVSTLHNWQPTLGCGVHHQGHSLADTFGAYEQPYWWN</sequence>
<feature type="domain" description="Major facilitator superfamily (MFS) profile" evidence="6">
    <location>
        <begin position="1"/>
        <end position="326"/>
    </location>
</feature>
<dbReference type="InterPro" id="IPR005829">
    <property type="entry name" value="Sugar_transporter_CS"/>
</dbReference>
<feature type="transmembrane region" description="Helical" evidence="5">
    <location>
        <begin position="106"/>
        <end position="124"/>
    </location>
</feature>
<dbReference type="GO" id="GO:0022857">
    <property type="term" value="F:transmembrane transporter activity"/>
    <property type="evidence" value="ECO:0007669"/>
    <property type="project" value="InterPro"/>
</dbReference>
<feature type="transmembrane region" description="Helical" evidence="5">
    <location>
        <begin position="136"/>
        <end position="156"/>
    </location>
</feature>
<feature type="transmembrane region" description="Helical" evidence="5">
    <location>
        <begin position="81"/>
        <end position="100"/>
    </location>
</feature>
<feature type="transmembrane region" description="Helical" evidence="5">
    <location>
        <begin position="52"/>
        <end position="69"/>
    </location>
</feature>
<evidence type="ECO:0000256" key="1">
    <source>
        <dbReference type="ARBA" id="ARBA00004141"/>
    </source>
</evidence>
<keyword evidence="4 5" id="KW-0472">Membrane</keyword>
<reference evidence="7" key="1">
    <citation type="submission" date="2020-11" db="EMBL/GenBank/DDBJ databases">
        <authorList>
            <person name="Tran Van P."/>
        </authorList>
    </citation>
    <scope>NUCLEOTIDE SEQUENCE</scope>
</reference>
<name>A0A7R9IZS6_TIMCA</name>
<dbReference type="AlphaFoldDB" id="A0A7R9IZS6"/>
<dbReference type="InterPro" id="IPR020846">
    <property type="entry name" value="MFS_dom"/>
</dbReference>
<dbReference type="Pfam" id="PF00083">
    <property type="entry name" value="Sugar_tr"/>
    <property type="match status" value="1"/>
</dbReference>
<evidence type="ECO:0000313" key="7">
    <source>
        <dbReference type="EMBL" id="CAD7569950.1"/>
    </source>
</evidence>
<dbReference type="InterPro" id="IPR036259">
    <property type="entry name" value="MFS_trans_sf"/>
</dbReference>
<keyword evidence="3 5" id="KW-1133">Transmembrane helix</keyword>
<dbReference type="PANTHER" id="PTHR48021:SF47">
    <property type="entry name" value="GH17672P"/>
    <property type="match status" value="1"/>
</dbReference>
<dbReference type="SUPFAM" id="SSF103473">
    <property type="entry name" value="MFS general substrate transporter"/>
    <property type="match status" value="1"/>
</dbReference>
<organism evidence="7">
    <name type="scientific">Timema californicum</name>
    <name type="common">California timema</name>
    <name type="synonym">Walking stick</name>
    <dbReference type="NCBI Taxonomy" id="61474"/>
    <lineage>
        <taxon>Eukaryota</taxon>
        <taxon>Metazoa</taxon>
        <taxon>Ecdysozoa</taxon>
        <taxon>Arthropoda</taxon>
        <taxon>Hexapoda</taxon>
        <taxon>Insecta</taxon>
        <taxon>Pterygota</taxon>
        <taxon>Neoptera</taxon>
        <taxon>Polyneoptera</taxon>
        <taxon>Phasmatodea</taxon>
        <taxon>Timematodea</taxon>
        <taxon>Timematoidea</taxon>
        <taxon>Timematidae</taxon>
        <taxon>Timema</taxon>
    </lineage>
</organism>
<feature type="transmembrane region" description="Helical" evidence="5">
    <location>
        <begin position="162"/>
        <end position="185"/>
    </location>
</feature>
<dbReference type="InterPro" id="IPR050549">
    <property type="entry name" value="MFS_Trehalose_Transporter"/>
</dbReference>
<evidence type="ECO:0000256" key="3">
    <source>
        <dbReference type="ARBA" id="ARBA00022989"/>
    </source>
</evidence>
<evidence type="ECO:0000256" key="2">
    <source>
        <dbReference type="ARBA" id="ARBA00022692"/>
    </source>
</evidence>
<dbReference type="PROSITE" id="PS51257">
    <property type="entry name" value="PROKAR_LIPOPROTEIN"/>
    <property type="match status" value="1"/>
</dbReference>
<dbReference type="InterPro" id="IPR005828">
    <property type="entry name" value="MFS_sugar_transport-like"/>
</dbReference>
<comment type="subcellular location">
    <subcellularLocation>
        <location evidence="1">Membrane</location>
        <topology evidence="1">Multi-pass membrane protein</topology>
    </subcellularLocation>
</comment>
<accession>A0A7R9IZS6</accession>
<dbReference type="EMBL" id="OE179860">
    <property type="protein sequence ID" value="CAD7569950.1"/>
    <property type="molecule type" value="Genomic_DNA"/>
</dbReference>
<dbReference type="PANTHER" id="PTHR48021">
    <property type="match status" value="1"/>
</dbReference>
<evidence type="ECO:0000259" key="6">
    <source>
        <dbReference type="PROSITE" id="PS50850"/>
    </source>
</evidence>
<protein>
    <submittedName>
        <fullName evidence="7">(California timema) hypothetical protein</fullName>
    </submittedName>
</protein>
<proteinExistence type="predicted"/>
<evidence type="ECO:0000256" key="5">
    <source>
        <dbReference type="SAM" id="Phobius"/>
    </source>
</evidence>
<dbReference type="GO" id="GO:0016020">
    <property type="term" value="C:membrane"/>
    <property type="evidence" value="ECO:0007669"/>
    <property type="project" value="UniProtKB-SubCell"/>
</dbReference>